<accession>A0A7V7GWY5</accession>
<evidence type="ECO:0000256" key="2">
    <source>
        <dbReference type="SAM" id="SignalP"/>
    </source>
</evidence>
<dbReference type="OrthoDB" id="7029915at2"/>
<feature type="region of interest" description="Disordered" evidence="1">
    <location>
        <begin position="27"/>
        <end position="96"/>
    </location>
</feature>
<dbReference type="AlphaFoldDB" id="A0A7V7GWY5"/>
<keyword evidence="4" id="KW-1185">Reference proteome</keyword>
<gene>
    <name evidence="3" type="ORF">DT594_04125</name>
</gene>
<evidence type="ECO:0000313" key="4">
    <source>
        <dbReference type="Proteomes" id="UP000463138"/>
    </source>
</evidence>
<evidence type="ECO:0000313" key="3">
    <source>
        <dbReference type="EMBL" id="KAA0696529.1"/>
    </source>
</evidence>
<feature type="compositionally biased region" description="Basic and acidic residues" evidence="1">
    <location>
        <begin position="27"/>
        <end position="40"/>
    </location>
</feature>
<reference evidence="3 4" key="1">
    <citation type="submission" date="2018-07" db="EMBL/GenBank/DDBJ databases">
        <title>Pseudomonas laoshanensis sp. nov., isolated from soil.</title>
        <authorList>
            <person name="Sun J."/>
            <person name="Yu L."/>
            <person name="Wang M."/>
            <person name="Zhang C."/>
        </authorList>
    </citation>
    <scope>NUCLEOTIDE SEQUENCE [LARGE SCALE GENOMIC DNA]</scope>
    <source>
        <strain evidence="3 4">Y22</strain>
    </source>
</reference>
<feature type="signal peptide" evidence="2">
    <location>
        <begin position="1"/>
        <end position="24"/>
    </location>
</feature>
<feature type="compositionally biased region" description="Acidic residues" evidence="1">
    <location>
        <begin position="67"/>
        <end position="96"/>
    </location>
</feature>
<comment type="caution">
    <text evidence="3">The sequence shown here is derived from an EMBL/GenBank/DDBJ whole genome shotgun (WGS) entry which is preliminary data.</text>
</comment>
<keyword evidence="2" id="KW-0732">Signal</keyword>
<dbReference type="RefSeq" id="WP_149331484.1">
    <property type="nucleotide sequence ID" value="NZ_QOVF01000001.1"/>
</dbReference>
<protein>
    <submittedName>
        <fullName evidence="3">Uncharacterized protein</fullName>
    </submittedName>
</protein>
<sequence length="96" mass="10185">MPTFRLLTAALALSVLGMAAPALADEHAADHGAEHTRDSDTEAEIGGSAQVPNTREGAETTNPYDDVGLDEMGDEISDEMNTDEDAIQDDDQPINE</sequence>
<name>A0A7V7GWY5_9GAMM</name>
<proteinExistence type="predicted"/>
<feature type="chain" id="PRO_5031288930" evidence="2">
    <location>
        <begin position="25"/>
        <end position="96"/>
    </location>
</feature>
<organism evidence="3 4">
    <name type="scientific">Halopseudomonas laoshanensis</name>
    <dbReference type="NCBI Taxonomy" id="2268758"/>
    <lineage>
        <taxon>Bacteria</taxon>
        <taxon>Pseudomonadati</taxon>
        <taxon>Pseudomonadota</taxon>
        <taxon>Gammaproteobacteria</taxon>
        <taxon>Pseudomonadales</taxon>
        <taxon>Pseudomonadaceae</taxon>
        <taxon>Halopseudomonas</taxon>
    </lineage>
</organism>
<evidence type="ECO:0000256" key="1">
    <source>
        <dbReference type="SAM" id="MobiDB-lite"/>
    </source>
</evidence>
<dbReference type="EMBL" id="QOVF01000001">
    <property type="protein sequence ID" value="KAA0696529.1"/>
    <property type="molecule type" value="Genomic_DNA"/>
</dbReference>
<dbReference type="Proteomes" id="UP000463138">
    <property type="component" value="Unassembled WGS sequence"/>
</dbReference>